<name>A0A1T4YA48_9BACT</name>
<dbReference type="Proteomes" id="UP000190774">
    <property type="component" value="Unassembled WGS sequence"/>
</dbReference>
<dbReference type="EMBL" id="FUYE01000008">
    <property type="protein sequence ID" value="SKA98697.1"/>
    <property type="molecule type" value="Genomic_DNA"/>
</dbReference>
<organism evidence="2 3">
    <name type="scientific">Prosthecobacter debontii</name>
    <dbReference type="NCBI Taxonomy" id="48467"/>
    <lineage>
        <taxon>Bacteria</taxon>
        <taxon>Pseudomonadati</taxon>
        <taxon>Verrucomicrobiota</taxon>
        <taxon>Verrucomicrobiia</taxon>
        <taxon>Verrucomicrobiales</taxon>
        <taxon>Verrucomicrobiaceae</taxon>
        <taxon>Prosthecobacter</taxon>
    </lineage>
</organism>
<reference evidence="3" key="1">
    <citation type="submission" date="2017-02" db="EMBL/GenBank/DDBJ databases">
        <authorList>
            <person name="Varghese N."/>
            <person name="Submissions S."/>
        </authorList>
    </citation>
    <scope>NUCLEOTIDE SEQUENCE [LARGE SCALE GENOMIC DNA]</scope>
    <source>
        <strain evidence="3">ATCC 700200</strain>
    </source>
</reference>
<proteinExistence type="predicted"/>
<feature type="compositionally biased region" description="Gly residues" evidence="1">
    <location>
        <begin position="239"/>
        <end position="320"/>
    </location>
</feature>
<evidence type="ECO:0000256" key="1">
    <source>
        <dbReference type="SAM" id="MobiDB-lite"/>
    </source>
</evidence>
<evidence type="ECO:0000313" key="3">
    <source>
        <dbReference type="Proteomes" id="UP000190774"/>
    </source>
</evidence>
<protein>
    <recommendedName>
        <fullName evidence="4">Prepilin-type N-terminal cleavage/methylation domain-containing protein</fullName>
    </recommendedName>
</protein>
<gene>
    <name evidence="2" type="ORF">SAMN02745166_02842</name>
</gene>
<feature type="region of interest" description="Disordered" evidence="1">
    <location>
        <begin position="218"/>
        <end position="320"/>
    </location>
</feature>
<sequence length="320" mass="33229">MEVVIALTILGMITGTLFAIIQGSVRAASQIGQLQRENDAINRFLDLCRKTFTTLPGTATLTLTALDPNTPGSSAQELTISGSTHCFSFGTRPITYEDTILGLRPDPNGEVDQNGLLVQYLCLSREDLIPESDSNIALRQETTGLTAPDEQGRYWMPLLPDVVQLKWRFYKEDDDTWLEEWSDSDWPDLIEVQLVMRDRTTPIRMVYSVPTLEIVAGNPASNSSSSNNNTSSDSNAQGGQSGGGGGQGGGRGTQGGGRGGDNQGRGGNDSGGRGGNGGQGNGQTGGRGNGQGGGGPSGGGRSSGSGGGNFNGGSGGSRNP</sequence>
<evidence type="ECO:0008006" key="4">
    <source>
        <dbReference type="Google" id="ProtNLM"/>
    </source>
</evidence>
<dbReference type="AlphaFoldDB" id="A0A1T4YA48"/>
<feature type="compositionally biased region" description="Low complexity" evidence="1">
    <location>
        <begin position="221"/>
        <end position="238"/>
    </location>
</feature>
<dbReference type="SUPFAM" id="SSF54523">
    <property type="entry name" value="Pili subunits"/>
    <property type="match status" value="1"/>
</dbReference>
<dbReference type="InterPro" id="IPR045584">
    <property type="entry name" value="Pilin-like"/>
</dbReference>
<dbReference type="STRING" id="48467.SAMN02745166_02842"/>
<keyword evidence="3" id="KW-1185">Reference proteome</keyword>
<accession>A0A1T4YA48</accession>
<evidence type="ECO:0000313" key="2">
    <source>
        <dbReference type="EMBL" id="SKA98697.1"/>
    </source>
</evidence>